<dbReference type="EMBL" id="LXHE01000014">
    <property type="protein sequence ID" value="OAV00220.1"/>
    <property type="molecule type" value="Genomic_DNA"/>
</dbReference>
<organism evidence="1 2">
    <name type="scientific">Moraxella catarrhalis</name>
    <name type="common">Branhamella catarrhalis</name>
    <dbReference type="NCBI Taxonomy" id="480"/>
    <lineage>
        <taxon>Bacteria</taxon>
        <taxon>Pseudomonadati</taxon>
        <taxon>Pseudomonadota</taxon>
        <taxon>Gammaproteobacteria</taxon>
        <taxon>Moraxellales</taxon>
        <taxon>Moraxellaceae</taxon>
        <taxon>Moraxella</taxon>
    </lineage>
</organism>
<proteinExistence type="predicted"/>
<reference evidence="1 2" key="1">
    <citation type="journal article" date="2016" name="Genome Biol. Evol.">
        <title>Comparative Genomic Analyses of the Moraxella catarrhalis Serosensitive and Seroresistant Lineages Demonstrate Their Independent Evolution.</title>
        <authorList>
            <person name="Earl J.P."/>
            <person name="de Vries S.P."/>
            <person name="Ahmed A."/>
            <person name="Powell E."/>
            <person name="Schultz M.P."/>
            <person name="Hermans P.W."/>
            <person name="Hill D.J."/>
            <person name="Zhou Z."/>
            <person name="Constantinidou C.I."/>
            <person name="Hu F.Z."/>
            <person name="Bootsma H.J."/>
            <person name="Ehrlich G.D."/>
        </authorList>
    </citation>
    <scope>NUCLEOTIDE SEQUENCE [LARGE SCALE GENOMIC DNA]</scope>
    <source>
        <strain evidence="1 2">Z7574</strain>
    </source>
</reference>
<dbReference type="AlphaFoldDB" id="A0A7Z0UXR3"/>
<comment type="caution">
    <text evidence="1">The sequence shown here is derived from an EMBL/GenBank/DDBJ whole genome shotgun (WGS) entry which is preliminary data.</text>
</comment>
<name>A0A7Z0UXR3_MORCA</name>
<accession>A0A7Z0UXR3</accession>
<dbReference type="Proteomes" id="UP000078446">
    <property type="component" value="Unassembled WGS sequence"/>
</dbReference>
<dbReference type="RefSeq" id="WP_064619050.1">
    <property type="nucleotide sequence ID" value="NZ_LXHE01000014.1"/>
</dbReference>
<sequence>MDNKVYLACYHGRADKVGHRLCDGITRFITKGKYSHCEIAIKVQGNIYHCYSSSIRDGGVRRKTMLLDDKWDILPIDIPPAQVKQYFGATTGSGYDLLGALGVVFGLRQHTSKYFCSEWCYNAIFGKTGGWRFSPNDLYEITKDERG</sequence>
<protein>
    <submittedName>
        <fullName evidence="1">Putative cytoplasmic protein</fullName>
    </submittedName>
</protein>
<gene>
    <name evidence="1" type="ORF">AO382_1370</name>
</gene>
<evidence type="ECO:0000313" key="1">
    <source>
        <dbReference type="EMBL" id="OAV00220.1"/>
    </source>
</evidence>
<evidence type="ECO:0000313" key="2">
    <source>
        <dbReference type="Proteomes" id="UP000078446"/>
    </source>
</evidence>
<dbReference type="Gene3D" id="3.90.1720.10">
    <property type="entry name" value="endopeptidase domain like (from Nostoc punctiforme)"/>
    <property type="match status" value="1"/>
</dbReference>